<accession>A0A1M2VMV1</accession>
<evidence type="ECO:0000313" key="2">
    <source>
        <dbReference type="EMBL" id="OJT08880.1"/>
    </source>
</evidence>
<feature type="compositionally biased region" description="Basic residues" evidence="1">
    <location>
        <begin position="548"/>
        <end position="558"/>
    </location>
</feature>
<gene>
    <name evidence="2" type="ORF">TRAPUB_231</name>
</gene>
<reference evidence="2 3" key="1">
    <citation type="submission" date="2016-10" db="EMBL/GenBank/DDBJ databases">
        <title>Genome sequence of the basidiomycete white-rot fungus Trametes pubescens.</title>
        <authorList>
            <person name="Makela M.R."/>
            <person name="Granchi Z."/>
            <person name="Peng M."/>
            <person name="De Vries R.P."/>
            <person name="Grigoriev I."/>
            <person name="Riley R."/>
            <person name="Hilden K."/>
        </authorList>
    </citation>
    <scope>NUCLEOTIDE SEQUENCE [LARGE SCALE GENOMIC DNA]</scope>
    <source>
        <strain evidence="2 3">FBCC735</strain>
    </source>
</reference>
<feature type="compositionally biased region" description="Low complexity" evidence="1">
    <location>
        <begin position="354"/>
        <end position="368"/>
    </location>
</feature>
<feature type="compositionally biased region" description="Low complexity" evidence="1">
    <location>
        <begin position="295"/>
        <end position="330"/>
    </location>
</feature>
<name>A0A1M2VMV1_TRAPU</name>
<comment type="caution">
    <text evidence="2">The sequence shown here is derived from an EMBL/GenBank/DDBJ whole genome shotgun (WGS) entry which is preliminary data.</text>
</comment>
<feature type="compositionally biased region" description="Basic and acidic residues" evidence="1">
    <location>
        <begin position="579"/>
        <end position="588"/>
    </location>
</feature>
<proteinExistence type="predicted"/>
<feature type="region of interest" description="Disordered" evidence="1">
    <location>
        <begin position="457"/>
        <end position="664"/>
    </location>
</feature>
<dbReference type="AlphaFoldDB" id="A0A1M2VMV1"/>
<dbReference type="Proteomes" id="UP000184267">
    <property type="component" value="Unassembled WGS sequence"/>
</dbReference>
<feature type="compositionally biased region" description="Low complexity" evidence="1">
    <location>
        <begin position="589"/>
        <end position="607"/>
    </location>
</feature>
<evidence type="ECO:0000313" key="3">
    <source>
        <dbReference type="Proteomes" id="UP000184267"/>
    </source>
</evidence>
<dbReference type="OrthoDB" id="3230530at2759"/>
<protein>
    <submittedName>
        <fullName evidence="2">Uncharacterized protein</fullName>
    </submittedName>
</protein>
<feature type="compositionally biased region" description="Low complexity" evidence="1">
    <location>
        <begin position="263"/>
        <end position="282"/>
    </location>
</feature>
<keyword evidence="3" id="KW-1185">Reference proteome</keyword>
<feature type="compositionally biased region" description="Low complexity" evidence="1">
    <location>
        <begin position="528"/>
        <end position="547"/>
    </location>
</feature>
<dbReference type="STRING" id="154538.A0A1M2VMV1"/>
<feature type="region of interest" description="Disordered" evidence="1">
    <location>
        <begin position="263"/>
        <end position="368"/>
    </location>
</feature>
<feature type="compositionally biased region" description="Basic and acidic residues" evidence="1">
    <location>
        <begin position="633"/>
        <end position="660"/>
    </location>
</feature>
<dbReference type="EMBL" id="MNAD01001008">
    <property type="protein sequence ID" value="OJT08880.1"/>
    <property type="molecule type" value="Genomic_DNA"/>
</dbReference>
<organism evidence="2 3">
    <name type="scientific">Trametes pubescens</name>
    <name type="common">White-rot fungus</name>
    <dbReference type="NCBI Taxonomy" id="154538"/>
    <lineage>
        <taxon>Eukaryota</taxon>
        <taxon>Fungi</taxon>
        <taxon>Dikarya</taxon>
        <taxon>Basidiomycota</taxon>
        <taxon>Agaricomycotina</taxon>
        <taxon>Agaricomycetes</taxon>
        <taxon>Polyporales</taxon>
        <taxon>Polyporaceae</taxon>
        <taxon>Trametes</taxon>
    </lineage>
</organism>
<dbReference type="OMA" id="TVSVRCY"/>
<evidence type="ECO:0000256" key="1">
    <source>
        <dbReference type="SAM" id="MobiDB-lite"/>
    </source>
</evidence>
<sequence length="707" mass="77053">MVHLVLSTTRGNSGNRYFPHQGYLGLTPVRVEGVVRTKLDEDGRPIPARAISISIRCYQSRLTRSRNFRSTLVADLTDVLWQKPPDKDYADVAEMEFPFKLTLPKRTPGFSTANYQDYRIFWRLEAVLDHVDIPRVGSRIVRYYDLGLVRYDLPPSLTVSPPSNPPTSPHALLHQTSKPRAPVVRYNVSIPTLPVGPSDIIFTTLSLQPLDPSVTVRSATVSVERRIDLHNIPAAPTPLVTAGINYSAAASPSPVTIFSPASLTPSSLSENNSLSEHNSSESATTPTNVQFLRDPPASASSSNRSFTTFNSSNSLTSSSSTRPLLSPSASGGQTSPIPIPRPQSSYSMPPPSPSSSTSLPPLSPSSSASSEQLLKTFTATLVSAESTAFVRDSSGIWTNTLTLQWPENRGHYRWAVGETMQSDFASVRFFVRIRVIVHGPGGTDALELEPKELTVVPTNGADRRAAMEKWAEQKESALRSKSKSPWRRRGEEASIDGSSTMSNKERGHGHAHGHGHGLPSPPQTPAHSSEGSSAKPPPSSAHASSSTKPRKKTSRRPHTSAGPRDKAHFAYSAPAEIGLRSDPDHDAVASRASGSSSSTSQGHSSTHVGRRFKETGLGESMLYAVEMVKGKTRAREGEKRARDSSTSQEERERERRERLKSTGLQLGLERDQVRAWEEELARIELQSRRSSASMLGSWGLSRRRNGG</sequence>
<feature type="compositionally biased region" description="Basic and acidic residues" evidence="1">
    <location>
        <begin position="461"/>
        <end position="478"/>
    </location>
</feature>